<keyword evidence="3" id="KW-0812">Transmembrane</keyword>
<feature type="compositionally biased region" description="Low complexity" evidence="2">
    <location>
        <begin position="114"/>
        <end position="138"/>
    </location>
</feature>
<feature type="coiled-coil region" evidence="1">
    <location>
        <begin position="437"/>
        <end position="548"/>
    </location>
</feature>
<comment type="caution">
    <text evidence="4">The sequence shown here is derived from an EMBL/GenBank/DDBJ whole genome shotgun (WGS) entry which is preliminary data.</text>
</comment>
<evidence type="ECO:0000256" key="1">
    <source>
        <dbReference type="SAM" id="Coils"/>
    </source>
</evidence>
<feature type="compositionally biased region" description="Low complexity" evidence="2">
    <location>
        <begin position="16"/>
        <end position="39"/>
    </location>
</feature>
<sequence>MRTNVAPQRTQDADQTPARAQTRAQARPQAPAGAAAAGASSGGSGSAEGAAPASTEAERQARRAAAARPVTPAAAGETAPQDALFDEGAADTAPEQTPNRPAPPAHSRRRDTPRAPAAKPARPEAPATPEASARSSSSVTTPERTTADRTPTDHSADVSGSARVEAEIEAIRAEELTGRQMRMAMRVAQRHGIKATSGLEAVRLLRLRGIDPFEPSALLDIVRDQSQASSSRALTTTEQPALPKAYRQPKPPAHLPPTGSDAEATRRGEISRIQQDIARRRRRRMLLLATRLMVFVGLPTLLTAWYFYVIATPLYATNSEFVIQQAEVQSTASAGGLAGMMGGGALGGMHDSVTVQSYLQSRSAMRRLDEEHGFKAYFQQPDLDPLRRLAPDATDEAAFRLYQDVVQVSYDPTEGVIRMEVIAADPETSEVFARALVQYAEEQVDQLTQRLRENQMRDAVESVEIAETNMRDAQLRVLELQERYQVLSSEVEVTLLTQQITSLETLLNQERLTLDDLLANARPNQARLAQSRRRISTLEGQVAELRAALTQGGDDGTSLARVQRELVMAESDVATRQMLMAQAMQTMESARMEANRQVRYLSMGVSPIAPDEPTYPRAFENTALAFLIFSGLYLMISMTSAILREQITG</sequence>
<dbReference type="EMBL" id="QDKM01000004">
    <property type="protein sequence ID" value="PVH28548.1"/>
    <property type="molecule type" value="Genomic_DNA"/>
</dbReference>
<organism evidence="4 5">
    <name type="scientific">Pararhodobacter oceanensis</name>
    <dbReference type="NCBI Taxonomy" id="2172121"/>
    <lineage>
        <taxon>Bacteria</taxon>
        <taxon>Pseudomonadati</taxon>
        <taxon>Pseudomonadota</taxon>
        <taxon>Alphaproteobacteria</taxon>
        <taxon>Rhodobacterales</taxon>
        <taxon>Paracoccaceae</taxon>
        <taxon>Pararhodobacter</taxon>
    </lineage>
</organism>
<accession>A0A2T8HSX1</accession>
<proteinExistence type="predicted"/>
<dbReference type="GO" id="GO:0004713">
    <property type="term" value="F:protein tyrosine kinase activity"/>
    <property type="evidence" value="ECO:0007669"/>
    <property type="project" value="TreeGrafter"/>
</dbReference>
<feature type="compositionally biased region" description="Low complexity" evidence="2">
    <location>
        <begin position="63"/>
        <end position="75"/>
    </location>
</feature>
<feature type="region of interest" description="Disordered" evidence="2">
    <location>
        <begin position="228"/>
        <end position="274"/>
    </location>
</feature>
<dbReference type="GO" id="GO:0005886">
    <property type="term" value="C:plasma membrane"/>
    <property type="evidence" value="ECO:0007669"/>
    <property type="project" value="TreeGrafter"/>
</dbReference>
<feature type="region of interest" description="Disordered" evidence="2">
    <location>
        <begin position="1"/>
        <end position="163"/>
    </location>
</feature>
<keyword evidence="5" id="KW-1185">Reference proteome</keyword>
<dbReference type="PANTHER" id="PTHR32309">
    <property type="entry name" value="TYROSINE-PROTEIN KINASE"/>
    <property type="match status" value="1"/>
</dbReference>
<keyword evidence="1" id="KW-0175">Coiled coil</keyword>
<evidence type="ECO:0000313" key="4">
    <source>
        <dbReference type="EMBL" id="PVH28548.1"/>
    </source>
</evidence>
<feature type="compositionally biased region" description="Polar residues" evidence="2">
    <location>
        <begin position="228"/>
        <end position="239"/>
    </location>
</feature>
<evidence type="ECO:0000313" key="5">
    <source>
        <dbReference type="Proteomes" id="UP000245911"/>
    </source>
</evidence>
<keyword evidence="3" id="KW-1133">Transmembrane helix</keyword>
<dbReference type="PANTHER" id="PTHR32309:SF13">
    <property type="entry name" value="FERRIC ENTEROBACTIN TRANSPORT PROTEIN FEPE"/>
    <property type="match status" value="1"/>
</dbReference>
<evidence type="ECO:0000256" key="3">
    <source>
        <dbReference type="SAM" id="Phobius"/>
    </source>
</evidence>
<reference evidence="4 5" key="1">
    <citation type="submission" date="2018-04" db="EMBL/GenBank/DDBJ databases">
        <title>Pararhodobacter oceanense sp. nov., isolated from marine intertidal sediment.</title>
        <authorList>
            <person name="Wang X.-L."/>
            <person name="Du Z.-J."/>
        </authorList>
    </citation>
    <scope>NUCLEOTIDE SEQUENCE [LARGE SCALE GENOMIC DNA]</scope>
    <source>
        <strain evidence="4 5">AM505</strain>
    </source>
</reference>
<evidence type="ECO:0000256" key="2">
    <source>
        <dbReference type="SAM" id="MobiDB-lite"/>
    </source>
</evidence>
<feature type="compositionally biased region" description="Polar residues" evidence="2">
    <location>
        <begin position="1"/>
        <end position="14"/>
    </location>
</feature>
<name>A0A2T8HSX1_9RHOB</name>
<keyword evidence="3" id="KW-0472">Membrane</keyword>
<gene>
    <name evidence="4" type="ORF">DDE20_10075</name>
</gene>
<feature type="compositionally biased region" description="Basic and acidic residues" evidence="2">
    <location>
        <begin position="145"/>
        <end position="156"/>
    </location>
</feature>
<protein>
    <submittedName>
        <fullName evidence="4">Capsule biosynthesis protein</fullName>
    </submittedName>
</protein>
<dbReference type="AlphaFoldDB" id="A0A2T8HSX1"/>
<feature type="transmembrane region" description="Helical" evidence="3">
    <location>
        <begin position="623"/>
        <end position="643"/>
    </location>
</feature>
<feature type="transmembrane region" description="Helical" evidence="3">
    <location>
        <begin position="285"/>
        <end position="308"/>
    </location>
</feature>
<dbReference type="Proteomes" id="UP000245911">
    <property type="component" value="Unassembled WGS sequence"/>
</dbReference>
<dbReference type="InterPro" id="IPR050445">
    <property type="entry name" value="Bact_polysacc_biosynth/exp"/>
</dbReference>